<dbReference type="InterPro" id="IPR026713">
    <property type="entry name" value="CRACD-like"/>
</dbReference>
<feature type="region of interest" description="Disordered" evidence="1">
    <location>
        <begin position="411"/>
        <end position="468"/>
    </location>
</feature>
<feature type="region of interest" description="Disordered" evidence="1">
    <location>
        <begin position="271"/>
        <end position="296"/>
    </location>
</feature>
<evidence type="ECO:0000313" key="3">
    <source>
        <dbReference type="EMBL" id="CAJ0944597.1"/>
    </source>
</evidence>
<evidence type="ECO:0000256" key="1">
    <source>
        <dbReference type="SAM" id="MobiDB-lite"/>
    </source>
</evidence>
<feature type="compositionally biased region" description="Basic and acidic residues" evidence="1">
    <location>
        <begin position="795"/>
        <end position="815"/>
    </location>
</feature>
<feature type="domain" description="DUF4592" evidence="2">
    <location>
        <begin position="363"/>
        <end position="496"/>
    </location>
</feature>
<organism evidence="3 4">
    <name type="scientific">Ranitomeya imitator</name>
    <name type="common">mimic poison frog</name>
    <dbReference type="NCBI Taxonomy" id="111125"/>
    <lineage>
        <taxon>Eukaryota</taxon>
        <taxon>Metazoa</taxon>
        <taxon>Chordata</taxon>
        <taxon>Craniata</taxon>
        <taxon>Vertebrata</taxon>
        <taxon>Euteleostomi</taxon>
        <taxon>Amphibia</taxon>
        <taxon>Batrachia</taxon>
        <taxon>Anura</taxon>
        <taxon>Neobatrachia</taxon>
        <taxon>Hyloidea</taxon>
        <taxon>Dendrobatidae</taxon>
        <taxon>Dendrobatinae</taxon>
        <taxon>Ranitomeya</taxon>
    </lineage>
</organism>
<dbReference type="PANTHER" id="PTHR47743:SF1">
    <property type="entry name" value="CRACD-LIKE PROTEIN"/>
    <property type="match status" value="1"/>
</dbReference>
<feature type="region of interest" description="Disordered" evidence="1">
    <location>
        <begin position="740"/>
        <end position="815"/>
    </location>
</feature>
<evidence type="ECO:0000313" key="4">
    <source>
        <dbReference type="Proteomes" id="UP001176940"/>
    </source>
</evidence>
<proteinExistence type="predicted"/>
<feature type="compositionally biased region" description="Basic and acidic residues" evidence="1">
    <location>
        <begin position="742"/>
        <end position="765"/>
    </location>
</feature>
<dbReference type="InterPro" id="IPR028030">
    <property type="entry name" value="DUF4592"/>
</dbReference>
<comment type="caution">
    <text evidence="3">The sequence shown here is derived from an EMBL/GenBank/DDBJ whole genome shotgun (WGS) entry which is preliminary data.</text>
</comment>
<feature type="non-terminal residue" evidence="3">
    <location>
        <position position="1"/>
    </location>
</feature>
<dbReference type="Pfam" id="PF15262">
    <property type="entry name" value="DUF4592"/>
    <property type="match status" value="1"/>
</dbReference>
<feature type="region of interest" description="Disordered" evidence="1">
    <location>
        <begin position="630"/>
        <end position="659"/>
    </location>
</feature>
<reference evidence="3" key="1">
    <citation type="submission" date="2023-07" db="EMBL/GenBank/DDBJ databases">
        <authorList>
            <person name="Stuckert A."/>
        </authorList>
    </citation>
    <scope>NUCLEOTIDE SEQUENCE</scope>
</reference>
<evidence type="ECO:0000259" key="2">
    <source>
        <dbReference type="Pfam" id="PF15262"/>
    </source>
</evidence>
<keyword evidence="4" id="KW-1185">Reference proteome</keyword>
<feature type="compositionally biased region" description="Polar residues" evidence="1">
    <location>
        <begin position="458"/>
        <end position="468"/>
    </location>
</feature>
<feature type="compositionally biased region" description="Polar residues" evidence="1">
    <location>
        <begin position="783"/>
        <end position="794"/>
    </location>
</feature>
<gene>
    <name evidence="3" type="ORF">RIMI_LOCUS10484658</name>
</gene>
<protein>
    <recommendedName>
        <fullName evidence="2">DUF4592 domain-containing protein</fullName>
    </recommendedName>
</protein>
<accession>A0ABN9LMG0</accession>
<sequence>VTYWGWAKSERRGEPCSVTGLGKSARKITLVQPGPFPTVCPGEVYWLNREPVTPKMEDELSPPASGAYLQHSVMLLISPRCILKDEKKRIHRGLSTALQNAVDKPLMPSYVTSVIHYSKDLVIFMMGLSSRCSIEVSVTFDYKNKFYHNLWFCVSQLFSQLCSLTLPYSVALLCGSAPCGSTWHRCLRFYVFSSWPEQSVTLAPRLVGAGALGMWPHWTTDRTPLPGKFGLWSSGATPPSARANQSRCERYNCGRPKKKFKFKSFKKLFGKKKRKEPLPSISSSGLKQSQSASDVTVPETLPADYDSEEELEATAGVLGSRAVSHDSIFIPEIAQETVRPIRVFSQENVSDHIKALQLKLQASIKVGPPPIGFLSKRSDDAGTSSEDDGLPRSPPEMLLIHEAFSDIHRHHHSALSLGGTGSEEDEQISSETSSRPLSPDENELREAHKKYHEKRESINLSPSVDFSTPPQYSVFLDNSAARHRLSIKPRNQRLSTSRRPSVAVQEESYENNFTSVDEEDVLTPTQNFQSLELLDSRRSQFQNSLFENPMNYQDQPLSDKENNKQQGNGDKKLEKSHIEATQRKFSVSSAWERPRTGSFSLKANVENEAHKTTKLSVLKPGMSKTEIMKEEPKVAATNSENKSISRKTESLSNPEGAPVDKAVFGAMTPNQRTMQAANELPVVTESQPGSEDKKSFTVKIRSTSLSLRYGDGINPLSSMVKRHSAEFKQTKNADFSFCKGELNPEKPEHKDEVFSSKSENEKCVSETEGTQAKPPLPKKPVLQNITVADNNTNKEASEHDSSQEKKIKSPETKIEKKVPNRRLSLNKTTEVGFLPLMFSLFAVIRQAGSDTGSVIDTVLDNSESIITLVLILAELVSYSNREGLMSSCQIPLDLL</sequence>
<feature type="region of interest" description="Disordered" evidence="1">
    <location>
        <begin position="548"/>
        <end position="589"/>
    </location>
</feature>
<feature type="compositionally biased region" description="Basic and acidic residues" evidence="1">
    <location>
        <begin position="557"/>
        <end position="582"/>
    </location>
</feature>
<name>A0ABN9LMG0_9NEOB</name>
<feature type="region of interest" description="Disordered" evidence="1">
    <location>
        <begin position="369"/>
        <end position="394"/>
    </location>
</feature>
<dbReference type="PANTHER" id="PTHR47743">
    <property type="entry name" value="KIAA1210 / KIAA1211 FAMILY MEMBER"/>
    <property type="match status" value="1"/>
</dbReference>
<dbReference type="EMBL" id="CAUEEQ010022680">
    <property type="protein sequence ID" value="CAJ0944597.1"/>
    <property type="molecule type" value="Genomic_DNA"/>
</dbReference>
<feature type="region of interest" description="Disordered" evidence="1">
    <location>
        <begin position="486"/>
        <end position="508"/>
    </location>
</feature>
<feature type="compositionally biased region" description="Low complexity" evidence="1">
    <location>
        <begin position="280"/>
        <end position="293"/>
    </location>
</feature>
<dbReference type="Proteomes" id="UP001176940">
    <property type="component" value="Unassembled WGS sequence"/>
</dbReference>